<proteinExistence type="inferred from homology"/>
<dbReference type="PROSITE" id="PS51626">
    <property type="entry name" value="SAM_MT_TRM1"/>
    <property type="match status" value="1"/>
</dbReference>
<keyword evidence="11" id="KW-1185">Reference proteome</keyword>
<dbReference type="GO" id="GO:0160104">
    <property type="term" value="F:tRNA (guanine(26)-N2)-dimethyltransferase activity"/>
    <property type="evidence" value="ECO:0007669"/>
    <property type="project" value="UniProtKB-EC"/>
</dbReference>
<evidence type="ECO:0000256" key="7">
    <source>
        <dbReference type="ARBA" id="ARBA00039099"/>
    </source>
</evidence>
<dbReference type="GO" id="GO:0000049">
    <property type="term" value="F:tRNA binding"/>
    <property type="evidence" value="ECO:0007669"/>
    <property type="project" value="UniProtKB-UniRule"/>
</dbReference>
<evidence type="ECO:0000256" key="5">
    <source>
        <dbReference type="ARBA" id="ARBA00022694"/>
    </source>
</evidence>
<keyword evidence="5 9" id="KW-0819">tRNA processing</keyword>
<evidence type="ECO:0000313" key="11">
    <source>
        <dbReference type="Proteomes" id="UP000192356"/>
    </source>
</evidence>
<comment type="caution">
    <text evidence="10">The sequence shown here is derived from an EMBL/GenBank/DDBJ whole genome shotgun (WGS) entry which is preliminary data.</text>
</comment>
<evidence type="ECO:0000256" key="2">
    <source>
        <dbReference type="ARBA" id="ARBA00022603"/>
    </source>
</evidence>
<keyword evidence="1 9" id="KW-0820">tRNA-binding</keyword>
<evidence type="ECO:0000313" key="10">
    <source>
        <dbReference type="EMBL" id="ORD96135.1"/>
    </source>
</evidence>
<evidence type="ECO:0000256" key="1">
    <source>
        <dbReference type="ARBA" id="ARBA00022555"/>
    </source>
</evidence>
<dbReference type="Proteomes" id="UP000192356">
    <property type="component" value="Unassembled WGS sequence"/>
</dbReference>
<organism evidence="10 11">
    <name type="scientific">Hepatospora eriocheir</name>
    <dbReference type="NCBI Taxonomy" id="1081669"/>
    <lineage>
        <taxon>Eukaryota</taxon>
        <taxon>Fungi</taxon>
        <taxon>Fungi incertae sedis</taxon>
        <taxon>Microsporidia</taxon>
        <taxon>Hepatosporidae</taxon>
        <taxon>Hepatospora</taxon>
    </lineage>
</organism>
<sequence length="415" mass="47961">MSDEFIIEDSIKIIKSDETFYNPAQEINRNLTKLVLKTYFKSVKEPIIFLVMEASGLRGILLHKELNDAKICINDILPEAVEMIKCNLKLNDIKEYKFVENKFNFDENRIYISQQDCVSLMFNNSRCFNAIDIDPFGSSNVFIAAAINAVKNGGLLCFTCTDRGSLHTFVGKCFVKYDTKIKCNFDESEMELRVLLSYISRTAAKYDCSIEPLISLDVDYYLRVFVKVKRGSGNNSKKQNSFFYFCNSKNRKESNTKNNLCEVCGEQMDFYGPFWNKNLQNSEFISSVLNELTETGENKRLIGMLKCMKQEIRIPFTYNLHDFGKVFKFEGIKLKKLMSVLYNSEYQVSLVHHSANSFKTNAPYKIIIDICRAIINKDSSKYNLNKNEEIENLFKVNYYRGLFKSNIGPGKILNK</sequence>
<protein>
    <recommendedName>
        <fullName evidence="7">tRNA (guanine(26)-N(2))-dimethyltransferase</fullName>
        <ecNumber evidence="7">2.1.1.216</ecNumber>
    </recommendedName>
</protein>
<keyword evidence="2 9" id="KW-0489">Methyltransferase</keyword>
<dbReference type="AlphaFoldDB" id="A0A1X0Q8X3"/>
<dbReference type="Gene3D" id="3.40.50.150">
    <property type="entry name" value="Vaccinia Virus protein VP39"/>
    <property type="match status" value="1"/>
</dbReference>
<gene>
    <name evidence="10" type="primary">TRM1</name>
    <name evidence="10" type="ORF">HERIO_1901</name>
</gene>
<dbReference type="PANTHER" id="PTHR10631:SF3">
    <property type="entry name" value="TRNA (GUANINE(26)-N(2))-DIMETHYLTRANSFERASE"/>
    <property type="match status" value="1"/>
</dbReference>
<dbReference type="GO" id="GO:0002940">
    <property type="term" value="P:tRNA N2-guanine methylation"/>
    <property type="evidence" value="ECO:0007669"/>
    <property type="project" value="TreeGrafter"/>
</dbReference>
<dbReference type="Gene3D" id="3.30.56.70">
    <property type="entry name" value="N2,N2-dimethylguanosine tRNA methyltransferase, C-terminal domain"/>
    <property type="match status" value="1"/>
</dbReference>
<dbReference type="InterPro" id="IPR002905">
    <property type="entry name" value="Trm1"/>
</dbReference>
<dbReference type="SUPFAM" id="SSF53335">
    <property type="entry name" value="S-adenosyl-L-methionine-dependent methyltransferases"/>
    <property type="match status" value="1"/>
</dbReference>
<dbReference type="Pfam" id="PF02005">
    <property type="entry name" value="TRM"/>
    <property type="match status" value="1"/>
</dbReference>
<reference evidence="10 11" key="1">
    <citation type="journal article" date="2017" name="Environ. Microbiol.">
        <title>Decay of the glycolytic pathway and adaptation to intranuclear parasitism within Enterocytozoonidae microsporidia.</title>
        <authorList>
            <person name="Wiredu Boakye D."/>
            <person name="Jaroenlak P."/>
            <person name="Prachumwat A."/>
            <person name="Williams T.A."/>
            <person name="Bateman K.S."/>
            <person name="Itsathitphaisarn O."/>
            <person name="Sritunyalucksana K."/>
            <person name="Paszkiewicz K.H."/>
            <person name="Moore K.A."/>
            <person name="Stentiford G.D."/>
            <person name="Williams B.A."/>
        </authorList>
    </citation>
    <scope>NUCLEOTIDE SEQUENCE [LARGE SCALE GENOMIC DNA]</scope>
    <source>
        <strain evidence="10 11">GB1</strain>
    </source>
</reference>
<evidence type="ECO:0000256" key="6">
    <source>
        <dbReference type="ARBA" id="ARBA00022884"/>
    </source>
</evidence>
<evidence type="ECO:0000256" key="8">
    <source>
        <dbReference type="ARBA" id="ARBA00051897"/>
    </source>
</evidence>
<dbReference type="VEuPathDB" id="MicrosporidiaDB:HERIO_1901"/>
<evidence type="ECO:0000256" key="4">
    <source>
        <dbReference type="ARBA" id="ARBA00022691"/>
    </source>
</evidence>
<evidence type="ECO:0000256" key="3">
    <source>
        <dbReference type="ARBA" id="ARBA00022679"/>
    </source>
</evidence>
<evidence type="ECO:0000256" key="9">
    <source>
        <dbReference type="PROSITE-ProRule" id="PRU00958"/>
    </source>
</evidence>
<dbReference type="InterPro" id="IPR029063">
    <property type="entry name" value="SAM-dependent_MTases_sf"/>
</dbReference>
<keyword evidence="4 9" id="KW-0949">S-adenosyl-L-methionine</keyword>
<comment type="similarity">
    <text evidence="9">Belongs to the class I-like SAM-binding methyltransferase superfamily. Trm1 family.</text>
</comment>
<dbReference type="PANTHER" id="PTHR10631">
    <property type="entry name" value="N 2 ,N 2 -DIMETHYLGUANOSINE TRNA METHYLTRANSFERASE"/>
    <property type="match status" value="1"/>
</dbReference>
<dbReference type="VEuPathDB" id="MicrosporidiaDB:A0H76_2265"/>
<dbReference type="OrthoDB" id="6349953at2759"/>
<name>A0A1X0Q8X3_9MICR</name>
<accession>A0A1X0Q8X3</accession>
<keyword evidence="6 9" id="KW-0694">RNA-binding</keyword>
<dbReference type="EC" id="2.1.1.216" evidence="7"/>
<keyword evidence="3 9" id="KW-0808">Transferase</keyword>
<comment type="catalytic activity">
    <reaction evidence="8">
        <text>guanosine(26) in tRNA + 2 S-adenosyl-L-methionine = N(2)-dimethylguanosine(26) in tRNA + 2 S-adenosyl-L-homocysteine + 2 H(+)</text>
        <dbReference type="Rhea" id="RHEA:43140"/>
        <dbReference type="Rhea" id="RHEA-COMP:10359"/>
        <dbReference type="Rhea" id="RHEA-COMP:10360"/>
        <dbReference type="ChEBI" id="CHEBI:15378"/>
        <dbReference type="ChEBI" id="CHEBI:57856"/>
        <dbReference type="ChEBI" id="CHEBI:59789"/>
        <dbReference type="ChEBI" id="CHEBI:74269"/>
        <dbReference type="ChEBI" id="CHEBI:74513"/>
        <dbReference type="EC" id="2.1.1.216"/>
    </reaction>
</comment>
<dbReference type="EMBL" id="LVKB01000124">
    <property type="protein sequence ID" value="ORD96135.1"/>
    <property type="molecule type" value="Genomic_DNA"/>
</dbReference>
<dbReference type="InterPro" id="IPR042296">
    <property type="entry name" value="tRNA_met_Trm1_C"/>
</dbReference>